<evidence type="ECO:0000256" key="8">
    <source>
        <dbReference type="ARBA" id="ARBA00022452"/>
    </source>
</evidence>
<comment type="catalytic activity">
    <reaction evidence="2">
        <text>a 1,2-diacyl-sn-glycero-3-phosphocholine + H2O = a 1-acyl-sn-glycero-3-phosphocholine + a fatty acid + H(+)</text>
        <dbReference type="Rhea" id="RHEA:15801"/>
        <dbReference type="ChEBI" id="CHEBI:15377"/>
        <dbReference type="ChEBI" id="CHEBI:15378"/>
        <dbReference type="ChEBI" id="CHEBI:28868"/>
        <dbReference type="ChEBI" id="CHEBI:57643"/>
        <dbReference type="ChEBI" id="CHEBI:58168"/>
        <dbReference type="EC" id="3.1.1.4"/>
    </reaction>
</comment>
<evidence type="ECO:0000256" key="3">
    <source>
        <dbReference type="ARBA" id="ARBA00004571"/>
    </source>
</evidence>
<dbReference type="KEGG" id="alp:LPB137_09585"/>
<dbReference type="PRINTS" id="PR01486">
    <property type="entry name" value="PHPHLIPASEA1"/>
</dbReference>
<dbReference type="Gene3D" id="2.40.230.10">
    <property type="entry name" value="Phospholipase A1"/>
    <property type="match status" value="1"/>
</dbReference>
<keyword evidence="9" id="KW-0812">Transmembrane</keyword>
<evidence type="ECO:0000256" key="9">
    <source>
        <dbReference type="ARBA" id="ARBA00022692"/>
    </source>
</evidence>
<feature type="active site" description="Nucleophile" evidence="19">
    <location>
        <position position="204"/>
    </location>
</feature>
<comment type="catalytic activity">
    <reaction evidence="1">
        <text>a 1,2-diacyl-sn-glycero-3-phosphocholine + H2O = a 2-acyl-sn-glycero-3-phosphocholine + a fatty acid + H(+)</text>
        <dbReference type="Rhea" id="RHEA:18689"/>
        <dbReference type="ChEBI" id="CHEBI:15377"/>
        <dbReference type="ChEBI" id="CHEBI:15378"/>
        <dbReference type="ChEBI" id="CHEBI:28868"/>
        <dbReference type="ChEBI" id="CHEBI:57643"/>
        <dbReference type="ChEBI" id="CHEBI:57875"/>
        <dbReference type="EC" id="3.1.1.32"/>
    </reaction>
</comment>
<dbReference type="GO" id="GO:0046872">
    <property type="term" value="F:metal ion binding"/>
    <property type="evidence" value="ECO:0007669"/>
    <property type="project" value="UniProtKB-KW"/>
</dbReference>
<feature type="active site" description="Proton acceptor" evidence="19">
    <location>
        <position position="202"/>
    </location>
</feature>
<evidence type="ECO:0000256" key="2">
    <source>
        <dbReference type="ARBA" id="ARBA00001604"/>
    </source>
</evidence>
<gene>
    <name evidence="21" type="ORF">LPB137_09585</name>
</gene>
<evidence type="ECO:0000256" key="1">
    <source>
        <dbReference type="ARBA" id="ARBA00000111"/>
    </source>
</evidence>
<dbReference type="SUPFAM" id="SSF56931">
    <property type="entry name" value="Outer membrane phospholipase A (OMPLA)"/>
    <property type="match status" value="1"/>
</dbReference>
<keyword evidence="10 20" id="KW-0479">Metal-binding</keyword>
<evidence type="ECO:0000256" key="12">
    <source>
        <dbReference type="ARBA" id="ARBA00022801"/>
    </source>
</evidence>
<dbReference type="STRING" id="1850254.LPB137_09585"/>
<dbReference type="EC" id="3.1.1.32" evidence="6"/>
<evidence type="ECO:0000256" key="6">
    <source>
        <dbReference type="ARBA" id="ARBA00013179"/>
    </source>
</evidence>
<proteinExistence type="inferred from homology"/>
<evidence type="ECO:0000256" key="18">
    <source>
        <dbReference type="ARBA" id="ARBA00032375"/>
    </source>
</evidence>
<feature type="binding site" description="in dimeric form" evidence="20">
    <location>
        <position position="212"/>
    </location>
    <ligand>
        <name>Ca(2+)</name>
        <dbReference type="ChEBI" id="CHEBI:29108"/>
        <label>1</label>
    </ligand>
</feature>
<comment type="subunit">
    <text evidence="5">Homodimer; dimerization is reversible, and the dimeric form is the active one.</text>
</comment>
<dbReference type="Pfam" id="PF02253">
    <property type="entry name" value="PLA1"/>
    <property type="match status" value="1"/>
</dbReference>
<evidence type="ECO:0000256" key="20">
    <source>
        <dbReference type="PIRSR" id="PIRSR603187-2"/>
    </source>
</evidence>
<keyword evidence="11" id="KW-0732">Signal</keyword>
<evidence type="ECO:0000256" key="17">
    <source>
        <dbReference type="ARBA" id="ARBA00023237"/>
    </source>
</evidence>
<dbReference type="AlphaFoldDB" id="A0A1P8KNE1"/>
<feature type="binding site" description="in dimeric form" evidence="20">
    <location>
        <position position="247"/>
    </location>
    <ligand>
        <name>Ca(2+)</name>
        <dbReference type="ChEBI" id="CHEBI:29108"/>
        <label>1</label>
    </ligand>
</feature>
<comment type="cofactor">
    <cofactor evidence="20">
        <name>Ca(2+)</name>
        <dbReference type="ChEBI" id="CHEBI:29108"/>
    </cofactor>
    <text evidence="20">Binds 1 Ca(2+) ion per monomer.</text>
</comment>
<feature type="binding site" description="in dimeric form" evidence="20">
    <location>
        <position position="169"/>
    </location>
    <ligand>
        <name>Ca(2+)</name>
        <dbReference type="ChEBI" id="CHEBI:29108"/>
        <label>1</label>
    </ligand>
</feature>
<dbReference type="InterPro" id="IPR036541">
    <property type="entry name" value="PLipase_A1_sf"/>
</dbReference>
<name>A0A1P8KNE1_9BACT</name>
<accession>A0A1P8KNE1</accession>
<reference evidence="21 22" key="1">
    <citation type="submission" date="2017-01" db="EMBL/GenBank/DDBJ databases">
        <title>Genome sequencing of Arcobacter sp. LPB0137.</title>
        <authorList>
            <person name="Lee G.-W."/>
            <person name="Yi H."/>
        </authorList>
    </citation>
    <scope>NUCLEOTIDE SEQUENCE [LARGE SCALE GENOMIC DNA]</scope>
    <source>
        <strain evidence="21 22">LPB0137</strain>
    </source>
</reference>
<comment type="similarity">
    <text evidence="4">Belongs to the phospholipase A1 family.</text>
</comment>
<keyword evidence="16" id="KW-0472">Membrane</keyword>
<evidence type="ECO:0000256" key="4">
    <source>
        <dbReference type="ARBA" id="ARBA00010525"/>
    </source>
</evidence>
<keyword evidence="12" id="KW-0378">Hydrolase</keyword>
<evidence type="ECO:0000256" key="11">
    <source>
        <dbReference type="ARBA" id="ARBA00022729"/>
    </source>
</evidence>
<evidence type="ECO:0000256" key="5">
    <source>
        <dbReference type="ARBA" id="ARBA00011702"/>
    </source>
</evidence>
<dbReference type="EMBL" id="CP019070">
    <property type="protein sequence ID" value="APW66092.1"/>
    <property type="molecule type" value="Genomic_DNA"/>
</dbReference>
<dbReference type="GO" id="GO:0008970">
    <property type="term" value="F:phospholipase A1 activity"/>
    <property type="evidence" value="ECO:0007669"/>
    <property type="project" value="UniProtKB-EC"/>
</dbReference>
<keyword evidence="15" id="KW-0443">Lipid metabolism</keyword>
<evidence type="ECO:0000256" key="16">
    <source>
        <dbReference type="ARBA" id="ARBA00023136"/>
    </source>
</evidence>
<keyword evidence="17" id="KW-0998">Cell outer membrane</keyword>
<organism evidence="21 22">
    <name type="scientific">Poseidonibacter parvus</name>
    <dbReference type="NCBI Taxonomy" id="1850254"/>
    <lineage>
        <taxon>Bacteria</taxon>
        <taxon>Pseudomonadati</taxon>
        <taxon>Campylobacterota</taxon>
        <taxon>Epsilonproteobacteria</taxon>
        <taxon>Campylobacterales</taxon>
        <taxon>Arcobacteraceae</taxon>
        <taxon>Poseidonibacter</taxon>
    </lineage>
</organism>
<dbReference type="GO" id="GO:0004623">
    <property type="term" value="F:phospholipase A2 activity"/>
    <property type="evidence" value="ECO:0007669"/>
    <property type="project" value="UniProtKB-EC"/>
</dbReference>
<keyword evidence="8" id="KW-1134">Transmembrane beta strand</keyword>
<evidence type="ECO:0000313" key="21">
    <source>
        <dbReference type="EMBL" id="APW66092.1"/>
    </source>
</evidence>
<keyword evidence="13 20" id="KW-0106">Calcium</keyword>
<evidence type="ECO:0000256" key="14">
    <source>
        <dbReference type="ARBA" id="ARBA00022963"/>
    </source>
</evidence>
<keyword evidence="22" id="KW-1185">Reference proteome</keyword>
<evidence type="ECO:0000313" key="22">
    <source>
        <dbReference type="Proteomes" id="UP000186074"/>
    </source>
</evidence>
<evidence type="ECO:0000256" key="7">
    <source>
        <dbReference type="ARBA" id="ARBA00013278"/>
    </source>
</evidence>
<protein>
    <recommendedName>
        <fullName evidence="18">Phosphatidylcholine 1-acylhydrolase</fullName>
        <ecNumber evidence="6">3.1.1.32</ecNumber>
        <ecNumber evidence="7">3.1.1.4</ecNumber>
    </recommendedName>
</protein>
<dbReference type="PANTHER" id="PTHR40457:SF1">
    <property type="entry name" value="PHOSPHOLIPASE A1"/>
    <property type="match status" value="1"/>
</dbReference>
<comment type="subcellular location">
    <subcellularLocation>
        <location evidence="3">Cell outer membrane</location>
        <topology evidence="3">Multi-pass membrane protein</topology>
    </subcellularLocation>
</comment>
<dbReference type="EC" id="3.1.1.4" evidence="7"/>
<dbReference type="Proteomes" id="UP000186074">
    <property type="component" value="Chromosome"/>
</dbReference>
<sequence length="338" mass="39735">MKYILIFLFNLILLNAADDFTNIYTKAQSYEKEGNYKEAMLLYKKAADAKISKEDKYIIDLSNNEEHKVQTFTKMKSDFYKNYIDKTNDKETNSNLKQMITGDFGLYPYKKNYLLPTTYDLNKTSDRDAFETSFQISIEKPILYDFFNLSESISAAYTQKSFWQTSSNSSPFRESNYKPEVFVQFPYEKSSTLKGLKIALMHESNGRNDEDSRSWNRIYLESYLQLSELFVIPRIWYRIPEKSEDDDNPDIDKYYGYGDLNLLYAYKKHNFELMLRNNMRLNSQNKGAAELNWTFPLPEFLSTPNSYGFLQIFSGYGNSLIDYDRESHKIGLGIAFSR</sequence>
<dbReference type="InterPro" id="IPR003187">
    <property type="entry name" value="PLipase_A1"/>
</dbReference>
<dbReference type="GO" id="GO:0016042">
    <property type="term" value="P:lipid catabolic process"/>
    <property type="evidence" value="ECO:0007669"/>
    <property type="project" value="UniProtKB-KW"/>
</dbReference>
<feature type="binding site" description="in dimeric form" evidence="20">
    <location>
        <position position="207"/>
    </location>
    <ligand>
        <name>Ca(2+)</name>
        <dbReference type="ChEBI" id="CHEBI:29108"/>
        <label>1</label>
    </ligand>
</feature>
<evidence type="ECO:0000256" key="13">
    <source>
        <dbReference type="ARBA" id="ARBA00022837"/>
    </source>
</evidence>
<dbReference type="RefSeq" id="WP_076087462.1">
    <property type="nucleotide sequence ID" value="NZ_CP019070.1"/>
</dbReference>
<dbReference type="OrthoDB" id="188433at2"/>
<keyword evidence="14" id="KW-0442">Lipid degradation</keyword>
<evidence type="ECO:0000256" key="15">
    <source>
        <dbReference type="ARBA" id="ARBA00023098"/>
    </source>
</evidence>
<evidence type="ECO:0000256" key="19">
    <source>
        <dbReference type="PIRSR" id="PIRSR603187-1"/>
    </source>
</evidence>
<evidence type="ECO:0000256" key="10">
    <source>
        <dbReference type="ARBA" id="ARBA00022723"/>
    </source>
</evidence>
<dbReference type="PANTHER" id="PTHR40457">
    <property type="entry name" value="PHOSPHOLIPASE A1"/>
    <property type="match status" value="1"/>
</dbReference>
<dbReference type="GO" id="GO:0009279">
    <property type="term" value="C:cell outer membrane"/>
    <property type="evidence" value="ECO:0007669"/>
    <property type="project" value="UniProtKB-SubCell"/>
</dbReference>